<proteinExistence type="predicted"/>
<dbReference type="RefSeq" id="WP_348757115.1">
    <property type="nucleotide sequence ID" value="NZ_OZ026884.1"/>
</dbReference>
<gene>
    <name evidence="2" type="ORF">MECH1_V1_1745</name>
</gene>
<name>A0ABM9NIU6_9GAMM</name>
<reference evidence="2 3" key="1">
    <citation type="submission" date="2024-04" db="EMBL/GenBank/DDBJ databases">
        <authorList>
            <person name="Cremers G."/>
        </authorList>
    </citation>
    <scope>NUCLEOTIDE SEQUENCE [LARGE SCALE GENOMIC DNA]</scope>
    <source>
        <strain evidence="2">MeCH1-AG</strain>
    </source>
</reference>
<accession>A0ABM9NIU6</accession>
<dbReference type="EMBL" id="OZ026884">
    <property type="protein sequence ID" value="CAL1240521.1"/>
    <property type="molecule type" value="Genomic_DNA"/>
</dbReference>
<feature type="region of interest" description="Disordered" evidence="1">
    <location>
        <begin position="45"/>
        <end position="64"/>
    </location>
</feature>
<evidence type="ECO:0000313" key="2">
    <source>
        <dbReference type="EMBL" id="CAL1240521.1"/>
    </source>
</evidence>
<evidence type="ECO:0000256" key="1">
    <source>
        <dbReference type="SAM" id="MobiDB-lite"/>
    </source>
</evidence>
<sequence>MQEKRIIKLIGHRPVYRVERNYDAITGDPIPETWDRAPGTGIRIVNPKGRNLAAPDGQDRGCLS</sequence>
<dbReference type="Proteomes" id="UP001497493">
    <property type="component" value="Chromosome"/>
</dbReference>
<organism evidence="2 3">
    <name type="scientific">Candidatus Methylocalor cossyra</name>
    <dbReference type="NCBI Taxonomy" id="3108543"/>
    <lineage>
        <taxon>Bacteria</taxon>
        <taxon>Pseudomonadati</taxon>
        <taxon>Pseudomonadota</taxon>
        <taxon>Gammaproteobacteria</taxon>
        <taxon>Methylococcales</taxon>
        <taxon>Methylococcaceae</taxon>
        <taxon>Candidatus Methylocalor</taxon>
    </lineage>
</organism>
<evidence type="ECO:0000313" key="3">
    <source>
        <dbReference type="Proteomes" id="UP001497493"/>
    </source>
</evidence>
<protein>
    <submittedName>
        <fullName evidence="2">Uncharacterized protein</fullName>
    </submittedName>
</protein>
<keyword evidence="3" id="KW-1185">Reference proteome</keyword>